<evidence type="ECO:0000313" key="2">
    <source>
        <dbReference type="Proteomes" id="UP000290921"/>
    </source>
</evidence>
<dbReference type="Proteomes" id="UP000290921">
    <property type="component" value="Unassembled WGS sequence"/>
</dbReference>
<gene>
    <name evidence="1" type="ORF">DP130_12710</name>
</gene>
<evidence type="ECO:0000313" key="1">
    <source>
        <dbReference type="EMBL" id="RXI45105.1"/>
    </source>
</evidence>
<accession>A0A4Q0VAR9</accession>
<proteinExistence type="predicted"/>
<reference evidence="1 2" key="1">
    <citation type="submission" date="2018-06" db="EMBL/GenBank/DDBJ databases">
        <title>Genome conservation of Clostridium tetani.</title>
        <authorList>
            <person name="Bruggemann H."/>
            <person name="Popoff M.R."/>
        </authorList>
    </citation>
    <scope>NUCLEOTIDE SEQUENCE [LARGE SCALE GENOMIC DNA]</scope>
    <source>
        <strain evidence="1 2">2017.061</strain>
    </source>
</reference>
<organism evidence="1 2">
    <name type="scientific">Clostridium tetani</name>
    <dbReference type="NCBI Taxonomy" id="1513"/>
    <lineage>
        <taxon>Bacteria</taxon>
        <taxon>Bacillati</taxon>
        <taxon>Bacillota</taxon>
        <taxon>Clostridia</taxon>
        <taxon>Eubacteriales</taxon>
        <taxon>Clostridiaceae</taxon>
        <taxon>Clostridium</taxon>
    </lineage>
</organism>
<dbReference type="AlphaFoldDB" id="A0A4Q0VAR9"/>
<comment type="caution">
    <text evidence="1">The sequence shown here is derived from an EMBL/GenBank/DDBJ whole genome shotgun (WGS) entry which is preliminary data.</text>
</comment>
<dbReference type="EMBL" id="QMAP01000014">
    <property type="protein sequence ID" value="RXI45105.1"/>
    <property type="molecule type" value="Genomic_DNA"/>
</dbReference>
<dbReference type="RefSeq" id="WP_129030934.1">
    <property type="nucleotide sequence ID" value="NZ_QMAP01000014.1"/>
</dbReference>
<name>A0A4Q0VAR9_CLOTA</name>
<protein>
    <submittedName>
        <fullName evidence="1">Uncharacterized protein</fullName>
    </submittedName>
</protein>
<sequence length="213" mass="24389">MSINNITRNYDGYLNNLPMMNSETKDTYSSKNSVGRSLEFKDSIDISTSRKNFPRVNGIGGITIDKGTAAHTTLYVDRGSFERILNYSTNNPECQWEEMGIDDEKRWVVINGQRFECPLSEEEKEARRRLRKGIIEILTEADKEREKRKSKSKQERLGSVKLSFDKNNKINLNGNTSLQSSDKIKNLMKNDKIMKMLRDIDGINGGQGIRLSL</sequence>